<proteinExistence type="predicted"/>
<keyword evidence="1" id="KW-0812">Transmembrane</keyword>
<comment type="caution">
    <text evidence="2">The sequence shown here is derived from an EMBL/GenBank/DDBJ whole genome shotgun (WGS) entry which is preliminary data.</text>
</comment>
<keyword evidence="1" id="KW-1133">Transmembrane helix</keyword>
<accession>A0A0G1B735</accession>
<protein>
    <submittedName>
        <fullName evidence="2">Uncharacterized protein</fullName>
    </submittedName>
</protein>
<sequence>MKNPIIRTIYLYLFALVGLGMLVVGASMIINLGLKTWIFTKADRADSYAARPTPLYLTSETKGVEDLKACGEKCNLTVAQREQLAQWLTDYKNWQETDAARDPNFYLVQNRQRQASTALSLILVGLPLWLFHWSVIKKDNRKEKAEV</sequence>
<dbReference type="AlphaFoldDB" id="A0A0G1B735"/>
<dbReference type="PATRIC" id="fig|1618677.3.peg.396"/>
<reference evidence="2 3" key="1">
    <citation type="journal article" date="2015" name="Nature">
        <title>rRNA introns, odd ribosomes, and small enigmatic genomes across a large radiation of phyla.</title>
        <authorList>
            <person name="Brown C.T."/>
            <person name="Hug L.A."/>
            <person name="Thomas B.C."/>
            <person name="Sharon I."/>
            <person name="Castelle C.J."/>
            <person name="Singh A."/>
            <person name="Wilkins M.J."/>
            <person name="Williams K.H."/>
            <person name="Banfield J.F."/>
        </authorList>
    </citation>
    <scope>NUCLEOTIDE SEQUENCE [LARGE SCALE GENOMIC DNA]</scope>
</reference>
<dbReference type="EMBL" id="LCCW01000020">
    <property type="protein sequence ID" value="KKS42106.1"/>
    <property type="molecule type" value="Genomic_DNA"/>
</dbReference>
<evidence type="ECO:0000313" key="2">
    <source>
        <dbReference type="EMBL" id="KKS42106.1"/>
    </source>
</evidence>
<organism evidence="2 3">
    <name type="scientific">Candidatus Kuenenbacteria bacterium GW2011_GWA2_42_15</name>
    <dbReference type="NCBI Taxonomy" id="1618677"/>
    <lineage>
        <taxon>Bacteria</taxon>
        <taxon>Candidatus Kueneniibacteriota</taxon>
    </lineage>
</organism>
<evidence type="ECO:0000313" key="3">
    <source>
        <dbReference type="Proteomes" id="UP000034516"/>
    </source>
</evidence>
<gene>
    <name evidence="2" type="ORF">UV02_C0020G0017</name>
</gene>
<evidence type="ECO:0000256" key="1">
    <source>
        <dbReference type="SAM" id="Phobius"/>
    </source>
</evidence>
<feature type="transmembrane region" description="Helical" evidence="1">
    <location>
        <begin position="9"/>
        <end position="30"/>
    </location>
</feature>
<dbReference type="Proteomes" id="UP000034516">
    <property type="component" value="Unassembled WGS sequence"/>
</dbReference>
<name>A0A0G1B735_9BACT</name>
<keyword evidence="1" id="KW-0472">Membrane</keyword>
<feature type="transmembrane region" description="Helical" evidence="1">
    <location>
        <begin position="115"/>
        <end position="136"/>
    </location>
</feature>